<dbReference type="EMBL" id="WMBB01000011">
    <property type="protein sequence ID" value="MTE15706.1"/>
    <property type="molecule type" value="Genomic_DNA"/>
</dbReference>
<dbReference type="SMART" id="SM00903">
    <property type="entry name" value="Flavin_Reduct"/>
    <property type="match status" value="1"/>
</dbReference>
<comment type="similarity">
    <text evidence="1">Belongs to the non-flavoprotein flavin reductase family.</text>
</comment>
<evidence type="ECO:0000313" key="4">
    <source>
        <dbReference type="EMBL" id="MTE15706.1"/>
    </source>
</evidence>
<dbReference type="PANTHER" id="PTHR30466">
    <property type="entry name" value="FLAVIN REDUCTASE"/>
    <property type="match status" value="1"/>
</dbReference>
<dbReference type="SUPFAM" id="SSF50475">
    <property type="entry name" value="FMN-binding split barrel"/>
    <property type="match status" value="1"/>
</dbReference>
<dbReference type="AlphaFoldDB" id="A0A6I3L5G2"/>
<protein>
    <submittedName>
        <fullName evidence="4">Oxidoreductase</fullName>
    </submittedName>
</protein>
<accession>A0A6I3L5G2</accession>
<gene>
    <name evidence="4" type="ORF">GLP40_23410</name>
</gene>
<dbReference type="InterPro" id="IPR050268">
    <property type="entry name" value="NADH-dep_flavin_reductase"/>
</dbReference>
<dbReference type="RefSeq" id="WP_328290561.1">
    <property type="nucleotide sequence ID" value="NZ_WMBB01000011.1"/>
</dbReference>
<dbReference type="InterPro" id="IPR012349">
    <property type="entry name" value="Split_barrel_FMN-bd"/>
</dbReference>
<comment type="caution">
    <text evidence="4">The sequence shown here is derived from an EMBL/GenBank/DDBJ whole genome shotgun (WGS) entry which is preliminary data.</text>
</comment>
<name>A0A6I3L5G2_9NOCA</name>
<sequence length="168" mass="18160">MPREVDDANGAFDLAVAAADAPVWIVTTHADGHRAGCLVGFSTQASIEPRRFLVCLSKRNHTYRVAARADHLAVHLLSDESLALAQLFGSETGFEIDKFDHSDWQEGPHSLPILTAVAAWFTGEILLRTDFGDHVGFLVAPTAARAPAPDTHPLRYDAVADLVPGNRP</sequence>
<keyword evidence="2" id="KW-0560">Oxidoreductase</keyword>
<proteinExistence type="inferred from homology"/>
<dbReference type="Pfam" id="PF01613">
    <property type="entry name" value="Flavin_Reduct"/>
    <property type="match status" value="1"/>
</dbReference>
<dbReference type="Gene3D" id="2.30.110.10">
    <property type="entry name" value="Electron Transport, Fmn-binding Protein, Chain A"/>
    <property type="match status" value="1"/>
</dbReference>
<reference evidence="4 5" key="1">
    <citation type="submission" date="2019-11" db="EMBL/GenBank/DDBJ databases">
        <title>Nocardia sp. nov. CT2-14 isolated from soil.</title>
        <authorList>
            <person name="Kanchanasin P."/>
            <person name="Tanasupawat S."/>
            <person name="Yuki M."/>
            <person name="Kudo T."/>
        </authorList>
    </citation>
    <scope>NUCLEOTIDE SEQUENCE [LARGE SCALE GENOMIC DNA]</scope>
    <source>
        <strain evidence="4 5">CT2-14</strain>
    </source>
</reference>
<dbReference type="Proteomes" id="UP000432464">
    <property type="component" value="Unassembled WGS sequence"/>
</dbReference>
<dbReference type="InterPro" id="IPR002563">
    <property type="entry name" value="Flavin_Rdtase-like_dom"/>
</dbReference>
<organism evidence="4 5">
    <name type="scientific">Nocardia aurantiaca</name>
    <dbReference type="NCBI Taxonomy" id="2675850"/>
    <lineage>
        <taxon>Bacteria</taxon>
        <taxon>Bacillati</taxon>
        <taxon>Actinomycetota</taxon>
        <taxon>Actinomycetes</taxon>
        <taxon>Mycobacteriales</taxon>
        <taxon>Nocardiaceae</taxon>
        <taxon>Nocardia</taxon>
    </lineage>
</organism>
<dbReference type="GO" id="GO:0042602">
    <property type="term" value="F:riboflavin reductase (NADPH) activity"/>
    <property type="evidence" value="ECO:0007669"/>
    <property type="project" value="TreeGrafter"/>
</dbReference>
<evidence type="ECO:0000259" key="3">
    <source>
        <dbReference type="SMART" id="SM00903"/>
    </source>
</evidence>
<keyword evidence="5" id="KW-1185">Reference proteome</keyword>
<dbReference type="PANTHER" id="PTHR30466:SF15">
    <property type="entry name" value="POSSIBLE OXIDOREDUCTASE"/>
    <property type="match status" value="1"/>
</dbReference>
<dbReference type="GO" id="GO:0010181">
    <property type="term" value="F:FMN binding"/>
    <property type="evidence" value="ECO:0007669"/>
    <property type="project" value="InterPro"/>
</dbReference>
<evidence type="ECO:0000256" key="2">
    <source>
        <dbReference type="ARBA" id="ARBA00023002"/>
    </source>
</evidence>
<evidence type="ECO:0000313" key="5">
    <source>
        <dbReference type="Proteomes" id="UP000432464"/>
    </source>
</evidence>
<evidence type="ECO:0000256" key="1">
    <source>
        <dbReference type="ARBA" id="ARBA00008898"/>
    </source>
</evidence>
<feature type="domain" description="Flavin reductase like" evidence="3">
    <location>
        <begin position="16"/>
        <end position="163"/>
    </location>
</feature>